<sequence>MESKLDLLSSDEDIIYPGELTDKLTSIQDENKEEIELQNKEQSHDMTMSLPVVPMRTLLQAYTQKKIFANNGEDTDNIRELINSGDNSDSEEVEDKREMDKVLEICIKLEDLVETQSRKISELTTEVQKLKNWKEQQGRLQATLVVQKYWRQYTSNNVKPKEQTNLNGKVMEKLKELNNEVILIKDFLKNLLEQSIKEGNTSPSLDTSNNSTGCQGVEGYRVHVPIPVKIEYILIFIKVKIWITKTSRLADNGIFCNNQLFASKVFFNFALPIPYSLGSQEKDLSDN</sequence>
<dbReference type="AlphaFoldDB" id="A0AAV7K845"/>
<evidence type="ECO:0000313" key="1">
    <source>
        <dbReference type="EMBL" id="KAI6657237.1"/>
    </source>
</evidence>
<name>A0AAV7K845_9METZ</name>
<protein>
    <submittedName>
        <fullName evidence="1">Uncharacterized protein</fullName>
    </submittedName>
</protein>
<reference evidence="1 2" key="1">
    <citation type="journal article" date="2023" name="BMC Biol.">
        <title>The compact genome of the sponge Oopsacas minuta (Hexactinellida) is lacking key metazoan core genes.</title>
        <authorList>
            <person name="Santini S."/>
            <person name="Schenkelaars Q."/>
            <person name="Jourda C."/>
            <person name="Duchesne M."/>
            <person name="Belahbib H."/>
            <person name="Rocher C."/>
            <person name="Selva M."/>
            <person name="Riesgo A."/>
            <person name="Vervoort M."/>
            <person name="Leys S.P."/>
            <person name="Kodjabachian L."/>
            <person name="Le Bivic A."/>
            <person name="Borchiellini C."/>
            <person name="Claverie J.M."/>
            <person name="Renard E."/>
        </authorList>
    </citation>
    <scope>NUCLEOTIDE SEQUENCE [LARGE SCALE GENOMIC DNA]</scope>
    <source>
        <strain evidence="1">SPO-2</strain>
    </source>
</reference>
<evidence type="ECO:0000313" key="2">
    <source>
        <dbReference type="Proteomes" id="UP001165289"/>
    </source>
</evidence>
<proteinExistence type="predicted"/>
<dbReference type="EMBL" id="JAKMXF010000114">
    <property type="protein sequence ID" value="KAI6657237.1"/>
    <property type="molecule type" value="Genomic_DNA"/>
</dbReference>
<dbReference type="Proteomes" id="UP001165289">
    <property type="component" value="Unassembled WGS sequence"/>
</dbReference>
<organism evidence="1 2">
    <name type="scientific">Oopsacas minuta</name>
    <dbReference type="NCBI Taxonomy" id="111878"/>
    <lineage>
        <taxon>Eukaryota</taxon>
        <taxon>Metazoa</taxon>
        <taxon>Porifera</taxon>
        <taxon>Hexactinellida</taxon>
        <taxon>Hexasterophora</taxon>
        <taxon>Lyssacinosida</taxon>
        <taxon>Leucopsacidae</taxon>
        <taxon>Oopsacas</taxon>
    </lineage>
</organism>
<accession>A0AAV7K845</accession>
<gene>
    <name evidence="1" type="ORF">LOD99_11161</name>
</gene>
<keyword evidence="2" id="KW-1185">Reference proteome</keyword>
<comment type="caution">
    <text evidence="1">The sequence shown here is derived from an EMBL/GenBank/DDBJ whole genome shotgun (WGS) entry which is preliminary data.</text>
</comment>